<gene>
    <name evidence="1" type="ORF">TCM_033845</name>
</gene>
<proteinExistence type="predicted"/>
<dbReference type="Proteomes" id="UP000026915">
    <property type="component" value="Chromosome 8"/>
</dbReference>
<name>A0A061FAU9_THECC</name>
<protein>
    <submittedName>
        <fullName evidence="1">Uncharacterized protein</fullName>
    </submittedName>
</protein>
<keyword evidence="2" id="KW-1185">Reference proteome</keyword>
<dbReference type="Gramene" id="EOY14475">
    <property type="protein sequence ID" value="EOY14475"/>
    <property type="gene ID" value="TCM_033845"/>
</dbReference>
<organism evidence="1 2">
    <name type="scientific">Theobroma cacao</name>
    <name type="common">Cacao</name>
    <name type="synonym">Cocoa</name>
    <dbReference type="NCBI Taxonomy" id="3641"/>
    <lineage>
        <taxon>Eukaryota</taxon>
        <taxon>Viridiplantae</taxon>
        <taxon>Streptophyta</taxon>
        <taxon>Embryophyta</taxon>
        <taxon>Tracheophyta</taxon>
        <taxon>Spermatophyta</taxon>
        <taxon>Magnoliopsida</taxon>
        <taxon>eudicotyledons</taxon>
        <taxon>Gunneridae</taxon>
        <taxon>Pentapetalae</taxon>
        <taxon>rosids</taxon>
        <taxon>malvids</taxon>
        <taxon>Malvales</taxon>
        <taxon>Malvaceae</taxon>
        <taxon>Byttnerioideae</taxon>
        <taxon>Theobroma</taxon>
    </lineage>
</organism>
<dbReference type="AlphaFoldDB" id="A0A061FAU9"/>
<sequence length="66" mass="7779">MRSLVIPSLISYRCLNLDSTSKHFNNDKSHQGKNQRLQITLMEADIEQLIKFHFIQIKAHFWGSLH</sequence>
<reference evidence="1 2" key="1">
    <citation type="journal article" date="2013" name="Genome Biol.">
        <title>The genome sequence of the most widely cultivated cacao type and its use to identify candidate genes regulating pod color.</title>
        <authorList>
            <person name="Motamayor J.C."/>
            <person name="Mockaitis K."/>
            <person name="Schmutz J."/>
            <person name="Haiminen N."/>
            <person name="Iii D.L."/>
            <person name="Cornejo O."/>
            <person name="Findley S.D."/>
            <person name="Zheng P."/>
            <person name="Utro F."/>
            <person name="Royaert S."/>
            <person name="Saski C."/>
            <person name="Jenkins J."/>
            <person name="Podicheti R."/>
            <person name="Zhao M."/>
            <person name="Scheffler B.E."/>
            <person name="Stack J.C."/>
            <person name="Feltus F.A."/>
            <person name="Mustiga G.M."/>
            <person name="Amores F."/>
            <person name="Phillips W."/>
            <person name="Marelli J.P."/>
            <person name="May G.D."/>
            <person name="Shapiro H."/>
            <person name="Ma J."/>
            <person name="Bustamante C.D."/>
            <person name="Schnell R.J."/>
            <person name="Main D."/>
            <person name="Gilbert D."/>
            <person name="Parida L."/>
            <person name="Kuhn D.N."/>
        </authorList>
    </citation>
    <scope>NUCLEOTIDE SEQUENCE [LARGE SCALE GENOMIC DNA]</scope>
    <source>
        <strain evidence="2">cv. Matina 1-6</strain>
    </source>
</reference>
<dbReference type="EMBL" id="CM001886">
    <property type="protein sequence ID" value="EOY14475.1"/>
    <property type="molecule type" value="Genomic_DNA"/>
</dbReference>
<dbReference type="HOGENOM" id="CLU_2836423_0_0_1"/>
<accession>A0A061FAU9</accession>
<dbReference type="InParanoid" id="A0A061FAU9"/>
<evidence type="ECO:0000313" key="1">
    <source>
        <dbReference type="EMBL" id="EOY14475.1"/>
    </source>
</evidence>
<evidence type="ECO:0000313" key="2">
    <source>
        <dbReference type="Proteomes" id="UP000026915"/>
    </source>
</evidence>